<feature type="compositionally biased region" description="Basic and acidic residues" evidence="1">
    <location>
        <begin position="47"/>
        <end position="59"/>
    </location>
</feature>
<dbReference type="AlphaFoldDB" id="A0A6A0ARD7"/>
<accession>A0A6A0ARD7</accession>
<keyword evidence="3" id="KW-1185">Reference proteome</keyword>
<dbReference type="EMBL" id="BLLG01000002">
    <property type="protein sequence ID" value="GFH34484.1"/>
    <property type="molecule type" value="Genomic_DNA"/>
</dbReference>
<name>A0A6A0ARD7_9ACTN</name>
<gene>
    <name evidence="2" type="ORF">SCWH03_06980</name>
</gene>
<feature type="region of interest" description="Disordered" evidence="1">
    <location>
        <begin position="1"/>
        <end position="59"/>
    </location>
</feature>
<evidence type="ECO:0000313" key="2">
    <source>
        <dbReference type="EMBL" id="GFH34484.1"/>
    </source>
</evidence>
<comment type="caution">
    <text evidence="2">The sequence shown here is derived from an EMBL/GenBank/DDBJ whole genome shotgun (WGS) entry which is preliminary data.</text>
</comment>
<organism evidence="2 3">
    <name type="scientific">Streptomyces pacificus</name>
    <dbReference type="NCBI Taxonomy" id="2705029"/>
    <lineage>
        <taxon>Bacteria</taxon>
        <taxon>Bacillati</taxon>
        <taxon>Actinomycetota</taxon>
        <taxon>Actinomycetes</taxon>
        <taxon>Kitasatosporales</taxon>
        <taxon>Streptomycetaceae</taxon>
        <taxon>Streptomyces</taxon>
    </lineage>
</organism>
<proteinExistence type="predicted"/>
<feature type="compositionally biased region" description="Basic residues" evidence="1">
    <location>
        <begin position="1"/>
        <end position="12"/>
    </location>
</feature>
<reference evidence="2 3" key="1">
    <citation type="submission" date="2020-02" db="EMBL/GenBank/DDBJ databases">
        <title>Whole Genome Shotgun Sequence of Streptomyces sp. strain CWH03.</title>
        <authorList>
            <person name="Dohra H."/>
            <person name="Kodani S."/>
            <person name="Yamamura H."/>
        </authorList>
    </citation>
    <scope>NUCLEOTIDE SEQUENCE [LARGE SCALE GENOMIC DNA]</scope>
    <source>
        <strain evidence="2 3">CWH03</strain>
    </source>
</reference>
<protein>
    <submittedName>
        <fullName evidence="2">Uncharacterized protein</fullName>
    </submittedName>
</protein>
<evidence type="ECO:0000256" key="1">
    <source>
        <dbReference type="SAM" id="MobiDB-lite"/>
    </source>
</evidence>
<sequence length="59" mass="6591">MPPIARRTHVRRFVPGCQGHRRPPRRPAAPFGQGPAPPRPAPRRGASRGEDYLRGDPCR</sequence>
<evidence type="ECO:0000313" key="3">
    <source>
        <dbReference type="Proteomes" id="UP000484988"/>
    </source>
</evidence>
<dbReference type="Proteomes" id="UP000484988">
    <property type="component" value="Unassembled WGS sequence"/>
</dbReference>